<proteinExistence type="predicted"/>
<dbReference type="Proteomes" id="UP000265618">
    <property type="component" value="Unassembled WGS sequence"/>
</dbReference>
<protein>
    <submittedName>
        <fullName evidence="1">Uncharacterized protein</fullName>
    </submittedName>
</protein>
<name>A0A9K3D1X4_9EUKA</name>
<organism evidence="1 2">
    <name type="scientific">Kipferlia bialata</name>
    <dbReference type="NCBI Taxonomy" id="797122"/>
    <lineage>
        <taxon>Eukaryota</taxon>
        <taxon>Metamonada</taxon>
        <taxon>Carpediemonas-like organisms</taxon>
        <taxon>Kipferlia</taxon>
    </lineage>
</organism>
<accession>A0A9K3D1X4</accession>
<gene>
    <name evidence="1" type="ORF">KIPB_008626</name>
</gene>
<sequence>MYVYYSEAQAPSVRGGPSPCVVLEGNRGTRLSVTSDGSVCTLPPSEGGIAQRHGAVTAEGILGVVSVSGSAYVLVLVESTGAGTMLGHEIRTVKRTCIYPVDPESGATVDPEVERERAYVIKALEKQLSEQ</sequence>
<evidence type="ECO:0000313" key="1">
    <source>
        <dbReference type="EMBL" id="GIQ86722.1"/>
    </source>
</evidence>
<comment type="caution">
    <text evidence="1">The sequence shown here is derived from an EMBL/GenBank/DDBJ whole genome shotgun (WGS) entry which is preliminary data.</text>
</comment>
<feature type="non-terminal residue" evidence="1">
    <location>
        <position position="131"/>
    </location>
</feature>
<reference evidence="1 2" key="1">
    <citation type="journal article" date="2018" name="PLoS ONE">
        <title>The draft genome of Kipferlia bialata reveals reductive genome evolution in fornicate parasites.</title>
        <authorList>
            <person name="Tanifuji G."/>
            <person name="Takabayashi S."/>
            <person name="Kume K."/>
            <person name="Takagi M."/>
            <person name="Nakayama T."/>
            <person name="Kamikawa R."/>
            <person name="Inagaki Y."/>
            <person name="Hashimoto T."/>
        </authorList>
    </citation>
    <scope>NUCLEOTIDE SEQUENCE [LARGE SCALE GENOMIC DNA]</scope>
    <source>
        <strain evidence="1">NY0173</strain>
    </source>
</reference>
<evidence type="ECO:0000313" key="2">
    <source>
        <dbReference type="Proteomes" id="UP000265618"/>
    </source>
</evidence>
<keyword evidence="2" id="KW-1185">Reference proteome</keyword>
<dbReference type="AlphaFoldDB" id="A0A9K3D1X4"/>
<dbReference type="EMBL" id="BDIP01002714">
    <property type="protein sequence ID" value="GIQ86722.1"/>
    <property type="molecule type" value="Genomic_DNA"/>
</dbReference>